<evidence type="ECO:0000256" key="3">
    <source>
        <dbReference type="ARBA" id="ARBA00022555"/>
    </source>
</evidence>
<dbReference type="PATRIC" id="fig|1423769.4.peg.2993"/>
<dbReference type="EC" id="3.1.1.-" evidence="5"/>
<comment type="similarity">
    <text evidence="1 5">Belongs to the DTD family.</text>
</comment>
<evidence type="ECO:0000256" key="2">
    <source>
        <dbReference type="ARBA" id="ARBA00022490"/>
    </source>
</evidence>
<dbReference type="Proteomes" id="UP000051790">
    <property type="component" value="Unassembled WGS sequence"/>
</dbReference>
<comment type="caution">
    <text evidence="6">The sequence shown here is derived from an EMBL/GenBank/DDBJ whole genome shotgun (WGS) entry which is preliminary data.</text>
</comment>
<evidence type="ECO:0000313" key="7">
    <source>
        <dbReference type="Proteomes" id="UP000051790"/>
    </source>
</evidence>
<dbReference type="EC" id="3.1.1.96" evidence="5"/>
<proteinExistence type="inferred from homology"/>
<dbReference type="GO" id="GO:0106026">
    <property type="term" value="F:Gly-tRNA(Ala) deacylase activity"/>
    <property type="evidence" value="ECO:0007669"/>
    <property type="project" value="UniProtKB-UniRule"/>
</dbReference>
<evidence type="ECO:0000256" key="4">
    <source>
        <dbReference type="ARBA" id="ARBA00022884"/>
    </source>
</evidence>
<dbReference type="HAMAP" id="MF_00518">
    <property type="entry name" value="Deacylase_Dtd"/>
    <property type="match status" value="1"/>
</dbReference>
<dbReference type="Pfam" id="PF02580">
    <property type="entry name" value="Tyr_Deacylase"/>
    <property type="match status" value="1"/>
</dbReference>
<comment type="catalytic activity">
    <reaction evidence="5">
        <text>glycyl-tRNA(Ala) + H2O = tRNA(Ala) + glycine + H(+)</text>
        <dbReference type="Rhea" id="RHEA:53744"/>
        <dbReference type="Rhea" id="RHEA-COMP:9657"/>
        <dbReference type="Rhea" id="RHEA-COMP:13640"/>
        <dbReference type="ChEBI" id="CHEBI:15377"/>
        <dbReference type="ChEBI" id="CHEBI:15378"/>
        <dbReference type="ChEBI" id="CHEBI:57305"/>
        <dbReference type="ChEBI" id="CHEBI:78442"/>
        <dbReference type="ChEBI" id="CHEBI:78522"/>
    </reaction>
</comment>
<dbReference type="NCBIfam" id="TIGR00256">
    <property type="entry name" value="D-aminoacyl-tRNA deacylase"/>
    <property type="match status" value="1"/>
</dbReference>
<keyword evidence="7" id="KW-1185">Reference proteome</keyword>
<evidence type="ECO:0000313" key="6">
    <source>
        <dbReference type="EMBL" id="KRL37816.1"/>
    </source>
</evidence>
<comment type="subunit">
    <text evidence="5">Homodimer.</text>
</comment>
<dbReference type="EMBL" id="AZEU01000313">
    <property type="protein sequence ID" value="KRL37816.1"/>
    <property type="molecule type" value="Genomic_DNA"/>
</dbReference>
<comment type="catalytic activity">
    <reaction evidence="5">
        <text>a D-aminoacyl-tRNA + H2O = a tRNA + a D-alpha-amino acid + H(+)</text>
        <dbReference type="Rhea" id="RHEA:13953"/>
        <dbReference type="Rhea" id="RHEA-COMP:10123"/>
        <dbReference type="Rhea" id="RHEA-COMP:10124"/>
        <dbReference type="ChEBI" id="CHEBI:15377"/>
        <dbReference type="ChEBI" id="CHEBI:15378"/>
        <dbReference type="ChEBI" id="CHEBI:59871"/>
        <dbReference type="ChEBI" id="CHEBI:78442"/>
        <dbReference type="ChEBI" id="CHEBI:79333"/>
        <dbReference type="EC" id="3.1.1.96"/>
    </reaction>
</comment>
<dbReference type="GO" id="GO:0000049">
    <property type="term" value="F:tRNA binding"/>
    <property type="evidence" value="ECO:0007669"/>
    <property type="project" value="UniProtKB-UniRule"/>
</dbReference>
<keyword evidence="3 5" id="KW-0820">tRNA-binding</keyword>
<dbReference type="GO" id="GO:0043908">
    <property type="term" value="F:Ser(Gly)-tRNA(Ala) hydrolase activity"/>
    <property type="evidence" value="ECO:0007669"/>
    <property type="project" value="UniProtKB-UniRule"/>
</dbReference>
<accession>A0A0R1QA42</accession>
<feature type="short sequence motif" description="Gly-cisPro motif, important for rejection of L-amino acids" evidence="5">
    <location>
        <begin position="137"/>
        <end position="138"/>
    </location>
</feature>
<organism evidence="6 7">
    <name type="scientific">Lacticaseibacillus manihotivorans DSM 13343 = JCM 12514</name>
    <dbReference type="NCBI Taxonomy" id="1423769"/>
    <lineage>
        <taxon>Bacteria</taxon>
        <taxon>Bacillati</taxon>
        <taxon>Bacillota</taxon>
        <taxon>Bacilli</taxon>
        <taxon>Lactobacillales</taxon>
        <taxon>Lactobacillaceae</taxon>
        <taxon>Lacticaseibacillus</taxon>
    </lineage>
</organism>
<keyword evidence="2 5" id="KW-0963">Cytoplasm</keyword>
<dbReference type="CDD" id="cd00563">
    <property type="entry name" value="Dtyr_deacylase"/>
    <property type="match status" value="1"/>
</dbReference>
<keyword evidence="4 5" id="KW-0694">RNA-binding</keyword>
<dbReference type="GO" id="GO:0005737">
    <property type="term" value="C:cytoplasm"/>
    <property type="evidence" value="ECO:0007669"/>
    <property type="project" value="UniProtKB-SubCell"/>
</dbReference>
<comment type="function">
    <text evidence="5">An aminoacyl-tRNA editing enzyme that deacylates mischarged D-aminoacyl-tRNAs. Also deacylates mischarged glycyl-tRNA(Ala), protecting cells against glycine mischarging by AlaRS. Acts via tRNA-based rather than protein-based catalysis; rejects L-amino acids rather than detecting D-amino acids in the active site. By recycling D-aminoacyl-tRNA to D-amino acids and free tRNA molecules, this enzyme counteracts the toxicity associated with the formation of D-aminoacyl-tRNA entities in vivo and helps enforce protein L-homochirality.</text>
</comment>
<dbReference type="SUPFAM" id="SSF69500">
    <property type="entry name" value="DTD-like"/>
    <property type="match status" value="1"/>
</dbReference>
<evidence type="ECO:0000256" key="5">
    <source>
        <dbReference type="HAMAP-Rule" id="MF_00518"/>
    </source>
</evidence>
<comment type="subcellular location">
    <subcellularLocation>
        <location evidence="5">Cytoplasm</location>
    </subcellularLocation>
</comment>
<keyword evidence="5" id="KW-0378">Hydrolase</keyword>
<reference evidence="6 7" key="1">
    <citation type="journal article" date="2015" name="Genome Announc.">
        <title>Expanding the biotechnology potential of lactobacilli through comparative genomics of 213 strains and associated genera.</title>
        <authorList>
            <person name="Sun Z."/>
            <person name="Harris H.M."/>
            <person name="McCann A."/>
            <person name="Guo C."/>
            <person name="Argimon S."/>
            <person name="Zhang W."/>
            <person name="Yang X."/>
            <person name="Jeffery I.B."/>
            <person name="Cooney J.C."/>
            <person name="Kagawa T.F."/>
            <person name="Liu W."/>
            <person name="Song Y."/>
            <person name="Salvetti E."/>
            <person name="Wrobel A."/>
            <person name="Rasinkangas P."/>
            <person name="Parkhill J."/>
            <person name="Rea M.C."/>
            <person name="O'Sullivan O."/>
            <person name="Ritari J."/>
            <person name="Douillard F.P."/>
            <person name="Paul Ross R."/>
            <person name="Yang R."/>
            <person name="Briner A.E."/>
            <person name="Felis G.E."/>
            <person name="de Vos W.M."/>
            <person name="Barrangou R."/>
            <person name="Klaenhammer T.R."/>
            <person name="Caufield P.W."/>
            <person name="Cui Y."/>
            <person name="Zhang H."/>
            <person name="O'Toole P.W."/>
        </authorList>
    </citation>
    <scope>NUCLEOTIDE SEQUENCE [LARGE SCALE GENOMIC DNA]</scope>
    <source>
        <strain evidence="6 7">DSM 13343</strain>
    </source>
</reference>
<sequence>MKAVIQRVTQASVTIEGAIHGQISAGFMVLLGVGPEDSQEDVDYLVHKISKLRVFSDAQGKMNLDITQIGGSILSISQFTLYASTTHGNRPSFIQAAPPALGEQLYDAFNHSMAETGIPVEVGVFGADMQVSLVNDGPVTILIDTKEK</sequence>
<dbReference type="GO" id="GO:0051500">
    <property type="term" value="F:D-tyrosyl-tRNA(Tyr) deacylase activity"/>
    <property type="evidence" value="ECO:0007669"/>
    <property type="project" value="TreeGrafter"/>
</dbReference>
<gene>
    <name evidence="5" type="primary">dtd</name>
    <name evidence="6" type="ORF">FD01_GL002773</name>
</gene>
<dbReference type="InterPro" id="IPR003732">
    <property type="entry name" value="Daa-tRNA_deacyls_DTD"/>
</dbReference>
<dbReference type="Gene3D" id="3.50.80.10">
    <property type="entry name" value="D-tyrosyl-tRNA(Tyr) deacylase"/>
    <property type="match status" value="1"/>
</dbReference>
<dbReference type="PANTHER" id="PTHR10472:SF5">
    <property type="entry name" value="D-AMINOACYL-TRNA DEACYLASE 1"/>
    <property type="match status" value="1"/>
</dbReference>
<dbReference type="AlphaFoldDB" id="A0A0R1QA42"/>
<evidence type="ECO:0000256" key="1">
    <source>
        <dbReference type="ARBA" id="ARBA00009673"/>
    </source>
</evidence>
<dbReference type="PANTHER" id="PTHR10472">
    <property type="entry name" value="D-TYROSYL-TRNA TYR DEACYLASE"/>
    <property type="match status" value="1"/>
</dbReference>
<dbReference type="FunFam" id="3.50.80.10:FF:000001">
    <property type="entry name" value="D-aminoacyl-tRNA deacylase"/>
    <property type="match status" value="1"/>
</dbReference>
<protein>
    <recommendedName>
        <fullName evidence="5">D-aminoacyl-tRNA deacylase</fullName>
        <shortName evidence="5">DTD</shortName>
        <ecNumber evidence="5">3.1.1.96</ecNumber>
    </recommendedName>
    <alternativeName>
        <fullName evidence="5">Gly-tRNA(Ala) deacylase</fullName>
        <ecNumber evidence="5">3.1.1.-</ecNumber>
    </alternativeName>
</protein>
<dbReference type="InterPro" id="IPR023509">
    <property type="entry name" value="DTD-like_sf"/>
</dbReference>
<dbReference type="RefSeq" id="WP_056965132.1">
    <property type="nucleotide sequence ID" value="NZ_AZEU01000313.1"/>
</dbReference>
<comment type="domain">
    <text evidence="5">A Gly-cisPro motif from one monomer fits into the active site of the other monomer to allow specific chiral rejection of L-amino acids.</text>
</comment>
<dbReference type="GO" id="GO:0019478">
    <property type="term" value="P:D-amino acid catabolic process"/>
    <property type="evidence" value="ECO:0007669"/>
    <property type="project" value="UniProtKB-UniRule"/>
</dbReference>
<dbReference type="OrthoDB" id="9801395at2"/>
<name>A0A0R1QA42_9LACO</name>